<evidence type="ECO:0000259" key="1">
    <source>
        <dbReference type="PROSITE" id="PS50943"/>
    </source>
</evidence>
<evidence type="ECO:0000313" key="3">
    <source>
        <dbReference type="Proteomes" id="UP000472320"/>
    </source>
</evidence>
<dbReference type="CDD" id="cd00093">
    <property type="entry name" value="HTH_XRE"/>
    <property type="match status" value="1"/>
</dbReference>
<sequence length="270" mass="30422">MNDNLAPIAHVGALLREWRAARRLSQMDLALDAGLSTRHLSCIETGKAQPSRDILARIADTLEMSLRERNALLVAAGYAPRYTESALANPELAPMRRAIEAMLKQQEPYPSFLLNRHWDIVMANDAAVRMNRWLLGGRDSPHRNMLHHVFDPQDLRSVLVNWEEIAGHLLAHLHKLVASTPSDSKARALLEEVLAYRGVPQQWRQRDLRAAPALLMESVFERDGQRVAFFSTITTFGTPRDVTLEELHIESCFPADEASAAFCRSLSDTR</sequence>
<dbReference type="InterPro" id="IPR001387">
    <property type="entry name" value="Cro/C1-type_HTH"/>
</dbReference>
<dbReference type="PANTHER" id="PTHR35010:SF4">
    <property type="entry name" value="BLL5781 PROTEIN"/>
    <property type="match status" value="1"/>
</dbReference>
<evidence type="ECO:0000313" key="2">
    <source>
        <dbReference type="EMBL" id="MTW10460.1"/>
    </source>
</evidence>
<keyword evidence="3" id="KW-1185">Reference proteome</keyword>
<dbReference type="EMBL" id="WNKX01000004">
    <property type="protein sequence ID" value="MTW10460.1"/>
    <property type="molecule type" value="Genomic_DNA"/>
</dbReference>
<gene>
    <name evidence="2" type="ORF">GM658_07570</name>
</gene>
<dbReference type="GO" id="GO:0003677">
    <property type="term" value="F:DNA binding"/>
    <property type="evidence" value="ECO:0007669"/>
    <property type="project" value="InterPro"/>
</dbReference>
<name>A0A6L6QE73_9BURK</name>
<proteinExistence type="predicted"/>
<dbReference type="RefSeq" id="WP_155453390.1">
    <property type="nucleotide sequence ID" value="NZ_WNKX01000004.1"/>
</dbReference>
<dbReference type="Pfam" id="PF13560">
    <property type="entry name" value="HTH_31"/>
    <property type="match status" value="1"/>
</dbReference>
<dbReference type="Pfam" id="PF17765">
    <property type="entry name" value="MLTR_LBD"/>
    <property type="match status" value="1"/>
</dbReference>
<protein>
    <submittedName>
        <fullName evidence="2">Helix-turn-helix domain-containing protein</fullName>
    </submittedName>
</protein>
<dbReference type="SMART" id="SM00530">
    <property type="entry name" value="HTH_XRE"/>
    <property type="match status" value="1"/>
</dbReference>
<dbReference type="Proteomes" id="UP000472320">
    <property type="component" value="Unassembled WGS sequence"/>
</dbReference>
<dbReference type="SUPFAM" id="SSF47413">
    <property type="entry name" value="lambda repressor-like DNA-binding domains"/>
    <property type="match status" value="1"/>
</dbReference>
<feature type="domain" description="HTH cro/C1-type" evidence="1">
    <location>
        <begin position="15"/>
        <end position="69"/>
    </location>
</feature>
<dbReference type="InterPro" id="IPR010982">
    <property type="entry name" value="Lambda_DNA-bd_dom_sf"/>
</dbReference>
<dbReference type="AlphaFoldDB" id="A0A6L6QE73"/>
<dbReference type="OrthoDB" id="2959414at2"/>
<dbReference type="PROSITE" id="PS50943">
    <property type="entry name" value="HTH_CROC1"/>
    <property type="match status" value="1"/>
</dbReference>
<comment type="caution">
    <text evidence="2">The sequence shown here is derived from an EMBL/GenBank/DDBJ whole genome shotgun (WGS) entry which is preliminary data.</text>
</comment>
<dbReference type="InterPro" id="IPR041413">
    <property type="entry name" value="MLTR_LBD"/>
</dbReference>
<accession>A0A6L6QE73</accession>
<dbReference type="PANTHER" id="PTHR35010">
    <property type="entry name" value="BLL4672 PROTEIN-RELATED"/>
    <property type="match status" value="1"/>
</dbReference>
<organism evidence="2 3">
    <name type="scientific">Massilia eburnea</name>
    <dbReference type="NCBI Taxonomy" id="1776165"/>
    <lineage>
        <taxon>Bacteria</taxon>
        <taxon>Pseudomonadati</taxon>
        <taxon>Pseudomonadota</taxon>
        <taxon>Betaproteobacteria</taxon>
        <taxon>Burkholderiales</taxon>
        <taxon>Oxalobacteraceae</taxon>
        <taxon>Telluria group</taxon>
        <taxon>Massilia</taxon>
    </lineage>
</organism>
<reference evidence="2 3" key="1">
    <citation type="submission" date="2019-11" db="EMBL/GenBank/DDBJ databases">
        <title>Type strains purchased from KCTC, JCM and DSMZ.</title>
        <authorList>
            <person name="Lu H."/>
        </authorList>
    </citation>
    <scope>NUCLEOTIDE SEQUENCE [LARGE SCALE GENOMIC DNA]</scope>
    <source>
        <strain evidence="2 3">JCM 31587</strain>
    </source>
</reference>
<dbReference type="Gene3D" id="3.30.450.180">
    <property type="match status" value="1"/>
</dbReference>
<dbReference type="Gene3D" id="1.10.260.40">
    <property type="entry name" value="lambda repressor-like DNA-binding domains"/>
    <property type="match status" value="1"/>
</dbReference>